<keyword evidence="1" id="KW-0539">Nucleus</keyword>
<organism evidence="3 4">
    <name type="scientific">Cladonia borealis</name>
    <dbReference type="NCBI Taxonomy" id="184061"/>
    <lineage>
        <taxon>Eukaryota</taxon>
        <taxon>Fungi</taxon>
        <taxon>Dikarya</taxon>
        <taxon>Ascomycota</taxon>
        <taxon>Pezizomycotina</taxon>
        <taxon>Lecanoromycetes</taxon>
        <taxon>OSLEUM clade</taxon>
        <taxon>Lecanoromycetidae</taxon>
        <taxon>Lecanorales</taxon>
        <taxon>Lecanorineae</taxon>
        <taxon>Cladoniaceae</taxon>
        <taxon>Cladonia</taxon>
    </lineage>
</organism>
<proteinExistence type="predicted"/>
<dbReference type="SMART" id="SM00066">
    <property type="entry name" value="GAL4"/>
    <property type="match status" value="1"/>
</dbReference>
<dbReference type="Gene3D" id="4.10.240.10">
    <property type="entry name" value="Zn(2)-C6 fungal-type DNA-binding domain"/>
    <property type="match status" value="1"/>
</dbReference>
<evidence type="ECO:0000313" key="3">
    <source>
        <dbReference type="EMBL" id="KAK0509740.1"/>
    </source>
</evidence>
<dbReference type="InterPro" id="IPR036864">
    <property type="entry name" value="Zn2-C6_fun-type_DNA-bd_sf"/>
</dbReference>
<dbReference type="InterPro" id="IPR053175">
    <property type="entry name" value="DHMBA_Reg_Transcription_Factor"/>
</dbReference>
<dbReference type="EMBL" id="JAFEKC020000018">
    <property type="protein sequence ID" value="KAK0509740.1"/>
    <property type="molecule type" value="Genomic_DNA"/>
</dbReference>
<dbReference type="AlphaFoldDB" id="A0AA39QV41"/>
<name>A0AA39QV41_9LECA</name>
<dbReference type="Pfam" id="PF00172">
    <property type="entry name" value="Zn_clus"/>
    <property type="match status" value="1"/>
</dbReference>
<gene>
    <name evidence="3" type="ORF">JMJ35_008134</name>
</gene>
<dbReference type="Proteomes" id="UP001166286">
    <property type="component" value="Unassembled WGS sequence"/>
</dbReference>
<reference evidence="3" key="1">
    <citation type="submission" date="2023-03" db="EMBL/GenBank/DDBJ databases">
        <title>Complete genome of Cladonia borealis.</title>
        <authorList>
            <person name="Park H."/>
        </authorList>
    </citation>
    <scope>NUCLEOTIDE SEQUENCE</scope>
    <source>
        <strain evidence="3">ANT050790</strain>
    </source>
</reference>
<sequence length="234" mass="25949">MVYLGPSRGCETCKRRRKKCDETRPSCLRCITAQRTCGGYEDDVTRKFRRYDGEFGDKPPLSTARKCSLPVRVFGPNTDIMPEDVQPREVSDEKVEEFALRPFSYDYCIISTNHSISRGYLDGLELMLNRMSSQSVAAKACKNVAFASHGIKLCRPGLTRKAEMLYNALLAALAKALLDPTFINSMESLTIVTLLGLYEMITASDTYAGNLNAHARGVAAILQIDISLDLFGAI</sequence>
<evidence type="ECO:0000256" key="1">
    <source>
        <dbReference type="ARBA" id="ARBA00023242"/>
    </source>
</evidence>
<dbReference type="GO" id="GO:0000981">
    <property type="term" value="F:DNA-binding transcription factor activity, RNA polymerase II-specific"/>
    <property type="evidence" value="ECO:0007669"/>
    <property type="project" value="InterPro"/>
</dbReference>
<dbReference type="PROSITE" id="PS00463">
    <property type="entry name" value="ZN2_CY6_FUNGAL_1"/>
    <property type="match status" value="1"/>
</dbReference>
<dbReference type="PROSITE" id="PS50048">
    <property type="entry name" value="ZN2_CY6_FUNGAL_2"/>
    <property type="match status" value="1"/>
</dbReference>
<feature type="domain" description="Zn(2)-C6 fungal-type" evidence="2">
    <location>
        <begin position="9"/>
        <end position="37"/>
    </location>
</feature>
<dbReference type="InterPro" id="IPR001138">
    <property type="entry name" value="Zn2Cys6_DnaBD"/>
</dbReference>
<evidence type="ECO:0000313" key="4">
    <source>
        <dbReference type="Proteomes" id="UP001166286"/>
    </source>
</evidence>
<evidence type="ECO:0000259" key="2">
    <source>
        <dbReference type="PROSITE" id="PS50048"/>
    </source>
</evidence>
<keyword evidence="4" id="KW-1185">Reference proteome</keyword>
<accession>A0AA39QV41</accession>
<dbReference type="PANTHER" id="PTHR38791">
    <property type="entry name" value="ZN(II)2CYS6 TRANSCRIPTION FACTOR (EUROFUNG)-RELATED-RELATED"/>
    <property type="match status" value="1"/>
</dbReference>
<dbReference type="SUPFAM" id="SSF57701">
    <property type="entry name" value="Zn2/Cys6 DNA-binding domain"/>
    <property type="match status" value="1"/>
</dbReference>
<dbReference type="CDD" id="cd00067">
    <property type="entry name" value="GAL4"/>
    <property type="match status" value="1"/>
</dbReference>
<comment type="caution">
    <text evidence="3">The sequence shown here is derived from an EMBL/GenBank/DDBJ whole genome shotgun (WGS) entry which is preliminary data.</text>
</comment>
<protein>
    <recommendedName>
        <fullName evidence="2">Zn(2)-C6 fungal-type domain-containing protein</fullName>
    </recommendedName>
</protein>
<dbReference type="PANTHER" id="PTHR38791:SF5">
    <property type="entry name" value="TRANSCRIPTION FACTOR DBAG-RELATED"/>
    <property type="match status" value="1"/>
</dbReference>
<dbReference type="GO" id="GO:0008270">
    <property type="term" value="F:zinc ion binding"/>
    <property type="evidence" value="ECO:0007669"/>
    <property type="project" value="InterPro"/>
</dbReference>